<sequence>MRPRSPGGRGRFHAKGSDVRRLAGAVAAAAFVGALALPGAAGAHGGAVLTVHGDGLGSVWVTAAYADGHPITSGTAATVFAVAATGERVGPAPLRPVAAGEATLSYAGVLPPGDWTVTAQMAAPATGNCEAPMQVVPAGTTPTPTEKRCGDYNSASPEPPSDAAPPADDDGGLSPWWIALPALLIGAAAVGAYRLQQSRPAAPTRPRKRQPRKG</sequence>
<protein>
    <submittedName>
        <fullName evidence="3">Uncharacterized protein</fullName>
    </submittedName>
</protein>
<organism evidence="3 4">
    <name type="scientific">Virgisporangium aliadipatigenens</name>
    <dbReference type="NCBI Taxonomy" id="741659"/>
    <lineage>
        <taxon>Bacteria</taxon>
        <taxon>Bacillati</taxon>
        <taxon>Actinomycetota</taxon>
        <taxon>Actinomycetes</taxon>
        <taxon>Micromonosporales</taxon>
        <taxon>Micromonosporaceae</taxon>
        <taxon>Virgisporangium</taxon>
    </lineage>
</organism>
<proteinExistence type="predicted"/>
<dbReference type="EMBL" id="BOPF01000038">
    <property type="protein sequence ID" value="GIJ50641.1"/>
    <property type="molecule type" value="Genomic_DNA"/>
</dbReference>
<feature type="transmembrane region" description="Helical" evidence="2">
    <location>
        <begin position="176"/>
        <end position="195"/>
    </location>
</feature>
<evidence type="ECO:0000256" key="2">
    <source>
        <dbReference type="SAM" id="Phobius"/>
    </source>
</evidence>
<keyword evidence="4" id="KW-1185">Reference proteome</keyword>
<evidence type="ECO:0000313" key="3">
    <source>
        <dbReference type="EMBL" id="GIJ50641.1"/>
    </source>
</evidence>
<keyword evidence="2" id="KW-0812">Transmembrane</keyword>
<keyword evidence="2" id="KW-1133">Transmembrane helix</keyword>
<dbReference type="Proteomes" id="UP000619260">
    <property type="component" value="Unassembled WGS sequence"/>
</dbReference>
<name>A0A8J3YSF3_9ACTN</name>
<accession>A0A8J3YSF3</accession>
<reference evidence="3" key="1">
    <citation type="submission" date="2021-01" db="EMBL/GenBank/DDBJ databases">
        <title>Whole genome shotgun sequence of Virgisporangium aliadipatigenens NBRC 105644.</title>
        <authorList>
            <person name="Komaki H."/>
            <person name="Tamura T."/>
        </authorList>
    </citation>
    <scope>NUCLEOTIDE SEQUENCE</scope>
    <source>
        <strain evidence="3">NBRC 105644</strain>
    </source>
</reference>
<gene>
    <name evidence="3" type="ORF">Val02_75270</name>
</gene>
<comment type="caution">
    <text evidence="3">The sequence shown here is derived from an EMBL/GenBank/DDBJ whole genome shotgun (WGS) entry which is preliminary data.</text>
</comment>
<keyword evidence="2" id="KW-0472">Membrane</keyword>
<evidence type="ECO:0000313" key="4">
    <source>
        <dbReference type="Proteomes" id="UP000619260"/>
    </source>
</evidence>
<dbReference type="AlphaFoldDB" id="A0A8J3YSF3"/>
<evidence type="ECO:0000256" key="1">
    <source>
        <dbReference type="SAM" id="MobiDB-lite"/>
    </source>
</evidence>
<feature type="region of interest" description="Disordered" evidence="1">
    <location>
        <begin position="137"/>
        <end position="172"/>
    </location>
</feature>